<evidence type="ECO:0000259" key="4">
    <source>
        <dbReference type="SMART" id="SM00388"/>
    </source>
</evidence>
<dbReference type="Proteomes" id="UP000561181">
    <property type="component" value="Unassembled WGS sequence"/>
</dbReference>
<feature type="region of interest" description="Disordered" evidence="3">
    <location>
        <begin position="143"/>
        <end position="191"/>
    </location>
</feature>
<name>A0A848QIZ1_9SPHN</name>
<evidence type="ECO:0000256" key="2">
    <source>
        <dbReference type="ARBA" id="ARBA00012438"/>
    </source>
</evidence>
<organism evidence="5 6">
    <name type="scientific">Pontixanthobacter rizhaonensis</name>
    <dbReference type="NCBI Taxonomy" id="2730337"/>
    <lineage>
        <taxon>Bacteria</taxon>
        <taxon>Pseudomonadati</taxon>
        <taxon>Pseudomonadota</taxon>
        <taxon>Alphaproteobacteria</taxon>
        <taxon>Sphingomonadales</taxon>
        <taxon>Erythrobacteraceae</taxon>
        <taxon>Pontixanthobacter</taxon>
    </lineage>
</organism>
<gene>
    <name evidence="5" type="ORF">HKD42_02995</name>
</gene>
<dbReference type="InterPro" id="IPR003661">
    <property type="entry name" value="HisK_dim/P_dom"/>
</dbReference>
<keyword evidence="6" id="KW-1185">Reference proteome</keyword>
<sequence>MHFDDRLATVLRHRAAGERAARTQFRQLLDLLGSQRGGRDQSLLAAAWLRLAALSETIPAADRAAMINDPGLRFRNPELAAHLAEDEPEVAAAALARANLTEDDWEALIPRLPVRARGFLRLRKDLEPSTNAILAKLGILDRGLPQPETQEPEVQELETQEPDTPVTAAPAGAPDQTADPEPGLPAVELPENDNPPIEPPIAARDNDTIGAIVERIEQFRKARSNQPLETTDPRLPLGEIANDDGKPAITGFSFTCDPAGRVDWADTNIAPSIIGTRLNTGPMQMAIRFRQPIRKEPMHFVGAPAITGAWIVDALPRFAQPEGHFRGYAGRFYRAAETADLSDIDEVSSEADRLRQLLHELRTPVNAIQGFSEVIQQQLFGPTPHEYRALAAGIAGDSARMLAGFDELDRLARLETGALDVEVGRCDFAAIISGQIEQLQNVLKPKTAEFALRIIDTSDVTLAQSEAEALAWRLLATLASYVGAGEHIHVELAENAGALRLCCELPASLSGKPDIFATTMKPASGALSAGMFGAGFALRLARAEARSAGGDLVRVDDWLLLSLPLLTVSGSAPSPKQLNGAVG</sequence>
<comment type="caution">
    <text evidence="5">The sequence shown here is derived from an EMBL/GenBank/DDBJ whole genome shotgun (WGS) entry which is preliminary data.</text>
</comment>
<evidence type="ECO:0000313" key="5">
    <source>
        <dbReference type="EMBL" id="NMW31024.1"/>
    </source>
</evidence>
<reference evidence="5 6" key="1">
    <citation type="submission" date="2020-04" db="EMBL/GenBank/DDBJ databases">
        <authorList>
            <person name="Liu A."/>
        </authorList>
    </citation>
    <scope>NUCLEOTIDE SEQUENCE [LARGE SCALE GENOMIC DNA]</scope>
    <source>
        <strain evidence="5 6">RZ02</strain>
    </source>
</reference>
<feature type="domain" description="Signal transduction histidine kinase dimerisation/phosphoacceptor" evidence="4">
    <location>
        <begin position="349"/>
        <end position="417"/>
    </location>
</feature>
<dbReference type="GO" id="GO:0000155">
    <property type="term" value="F:phosphorelay sensor kinase activity"/>
    <property type="evidence" value="ECO:0007669"/>
    <property type="project" value="InterPro"/>
</dbReference>
<dbReference type="CDD" id="cd00082">
    <property type="entry name" value="HisKA"/>
    <property type="match status" value="1"/>
</dbReference>
<dbReference type="InterPro" id="IPR036097">
    <property type="entry name" value="HisK_dim/P_sf"/>
</dbReference>
<dbReference type="Pfam" id="PF00512">
    <property type="entry name" value="HisKA"/>
    <property type="match status" value="1"/>
</dbReference>
<feature type="compositionally biased region" description="Acidic residues" evidence="3">
    <location>
        <begin position="150"/>
        <end position="161"/>
    </location>
</feature>
<evidence type="ECO:0000313" key="6">
    <source>
        <dbReference type="Proteomes" id="UP000561181"/>
    </source>
</evidence>
<dbReference type="RefSeq" id="WP_170010164.1">
    <property type="nucleotide sequence ID" value="NZ_JABCRE010000002.1"/>
</dbReference>
<keyword evidence="5" id="KW-0418">Kinase</keyword>
<comment type="catalytic activity">
    <reaction evidence="1">
        <text>ATP + protein L-histidine = ADP + protein N-phospho-L-histidine.</text>
        <dbReference type="EC" id="2.7.13.3"/>
    </reaction>
</comment>
<dbReference type="SMART" id="SM00388">
    <property type="entry name" value="HisKA"/>
    <property type="match status" value="1"/>
</dbReference>
<dbReference type="EMBL" id="JABCRE010000002">
    <property type="protein sequence ID" value="NMW31024.1"/>
    <property type="molecule type" value="Genomic_DNA"/>
</dbReference>
<dbReference type="Gene3D" id="1.10.287.130">
    <property type="match status" value="1"/>
</dbReference>
<evidence type="ECO:0000256" key="3">
    <source>
        <dbReference type="SAM" id="MobiDB-lite"/>
    </source>
</evidence>
<dbReference type="AlphaFoldDB" id="A0A848QIZ1"/>
<protein>
    <recommendedName>
        <fullName evidence="2">histidine kinase</fullName>
        <ecNumber evidence="2">2.7.13.3</ecNumber>
    </recommendedName>
</protein>
<keyword evidence="5" id="KW-0808">Transferase</keyword>
<evidence type="ECO:0000256" key="1">
    <source>
        <dbReference type="ARBA" id="ARBA00000085"/>
    </source>
</evidence>
<dbReference type="EC" id="2.7.13.3" evidence="2"/>
<proteinExistence type="predicted"/>
<accession>A0A848QIZ1</accession>
<dbReference type="SUPFAM" id="SSF47384">
    <property type="entry name" value="Homodimeric domain of signal transducing histidine kinase"/>
    <property type="match status" value="1"/>
</dbReference>